<dbReference type="InterPro" id="IPR050608">
    <property type="entry name" value="NmrA-type/Isoflavone_red_sf"/>
</dbReference>
<dbReference type="PANTHER" id="PTHR43349:SF4">
    <property type="entry name" value="PINORESINOL REDUCTASE 1-RELATED"/>
    <property type="match status" value="1"/>
</dbReference>
<accession>A0A8J5RLQ2</accession>
<dbReference type="OrthoDB" id="419598at2759"/>
<evidence type="ECO:0000313" key="3">
    <source>
        <dbReference type="Proteomes" id="UP000729402"/>
    </source>
</evidence>
<dbReference type="EMBL" id="JAAALK010000289">
    <property type="protein sequence ID" value="KAG8050982.1"/>
    <property type="molecule type" value="Genomic_DNA"/>
</dbReference>
<evidence type="ECO:0000313" key="2">
    <source>
        <dbReference type="EMBL" id="KAG8050982.1"/>
    </source>
</evidence>
<dbReference type="Proteomes" id="UP000729402">
    <property type="component" value="Unassembled WGS sequence"/>
</dbReference>
<dbReference type="InterPro" id="IPR008030">
    <property type="entry name" value="NmrA-like"/>
</dbReference>
<reference evidence="2" key="2">
    <citation type="submission" date="2021-02" db="EMBL/GenBank/DDBJ databases">
        <authorList>
            <person name="Kimball J.A."/>
            <person name="Haas M.W."/>
            <person name="Macchietto M."/>
            <person name="Kono T."/>
            <person name="Duquette J."/>
            <person name="Shao M."/>
        </authorList>
    </citation>
    <scope>NUCLEOTIDE SEQUENCE</scope>
    <source>
        <tissue evidence="2">Fresh leaf tissue</tissue>
    </source>
</reference>
<reference evidence="2" key="1">
    <citation type="journal article" date="2021" name="bioRxiv">
        <title>Whole Genome Assembly and Annotation of Northern Wild Rice, Zizania palustris L., Supports a Whole Genome Duplication in the Zizania Genus.</title>
        <authorList>
            <person name="Haas M."/>
            <person name="Kono T."/>
            <person name="Macchietto M."/>
            <person name="Millas R."/>
            <person name="McGilp L."/>
            <person name="Shao M."/>
            <person name="Duquette J."/>
            <person name="Hirsch C.N."/>
            <person name="Kimball J."/>
        </authorList>
    </citation>
    <scope>NUCLEOTIDE SEQUENCE</scope>
    <source>
        <tissue evidence="2">Fresh leaf tissue</tissue>
    </source>
</reference>
<gene>
    <name evidence="2" type="ORF">GUJ93_ZPchr0009g986</name>
</gene>
<organism evidence="2 3">
    <name type="scientific">Zizania palustris</name>
    <name type="common">Northern wild rice</name>
    <dbReference type="NCBI Taxonomy" id="103762"/>
    <lineage>
        <taxon>Eukaryota</taxon>
        <taxon>Viridiplantae</taxon>
        <taxon>Streptophyta</taxon>
        <taxon>Embryophyta</taxon>
        <taxon>Tracheophyta</taxon>
        <taxon>Spermatophyta</taxon>
        <taxon>Magnoliopsida</taxon>
        <taxon>Liliopsida</taxon>
        <taxon>Poales</taxon>
        <taxon>Poaceae</taxon>
        <taxon>BOP clade</taxon>
        <taxon>Oryzoideae</taxon>
        <taxon>Oryzeae</taxon>
        <taxon>Zizaniinae</taxon>
        <taxon>Zizania</taxon>
    </lineage>
</organism>
<dbReference type="GO" id="GO:0044550">
    <property type="term" value="P:secondary metabolite biosynthetic process"/>
    <property type="evidence" value="ECO:0007669"/>
    <property type="project" value="UniProtKB-ARBA"/>
</dbReference>
<proteinExistence type="predicted"/>
<feature type="domain" description="NmrA-like" evidence="1">
    <location>
        <begin position="80"/>
        <end position="198"/>
    </location>
</feature>
<dbReference type="Pfam" id="PF05368">
    <property type="entry name" value="NmrA"/>
    <property type="match status" value="1"/>
</dbReference>
<evidence type="ECO:0000259" key="1">
    <source>
        <dbReference type="Pfam" id="PF05368"/>
    </source>
</evidence>
<dbReference type="AlphaFoldDB" id="A0A8J5RLQ2"/>
<name>A0A8J5RLQ2_ZIZPA</name>
<sequence length="202" mass="23357">MKTAEARGEEAGGRMSLGEMTEIWSQKETFLRGREEEGRARRRRNSDQLRCSYNSQMRRSRNHWGTSEAGIKGHADRELAVIFVDEDDVGTYTIKSIDDPRALNKTIYLRPRDNCLTQNELIAKWEELTGKCLEKIPISGDDFLASMKDMDYATQVGVGHFYHIFFEGCLTNFNIGDNCAEATLLYPEVQYTRMDEYLKRYL</sequence>
<dbReference type="GO" id="GO:0016491">
    <property type="term" value="F:oxidoreductase activity"/>
    <property type="evidence" value="ECO:0007669"/>
    <property type="project" value="UniProtKB-ARBA"/>
</dbReference>
<keyword evidence="3" id="KW-1185">Reference proteome</keyword>
<protein>
    <recommendedName>
        <fullName evidence="1">NmrA-like domain-containing protein</fullName>
    </recommendedName>
</protein>
<comment type="caution">
    <text evidence="2">The sequence shown here is derived from an EMBL/GenBank/DDBJ whole genome shotgun (WGS) entry which is preliminary data.</text>
</comment>
<dbReference type="PANTHER" id="PTHR43349">
    <property type="entry name" value="PINORESINOL REDUCTASE-RELATED"/>
    <property type="match status" value="1"/>
</dbReference>